<keyword evidence="1" id="KW-0732">Signal</keyword>
<sequence>MPLARLAILAVPLLVAGLQQGLAAEGPPALDVERSCRDAATTDALGQSRQFDKAAFDGCMAQENGTRATLEKEWAAFPAAQRDECLSETRGAGLPSYVELYECLQLDQETRGKK</sequence>
<organism evidence="2 3">
    <name type="scientific">Chelatococcus caeni</name>
    <dbReference type="NCBI Taxonomy" id="1348468"/>
    <lineage>
        <taxon>Bacteria</taxon>
        <taxon>Pseudomonadati</taxon>
        <taxon>Pseudomonadota</taxon>
        <taxon>Alphaproteobacteria</taxon>
        <taxon>Hyphomicrobiales</taxon>
        <taxon>Chelatococcaceae</taxon>
        <taxon>Chelatococcus</taxon>
    </lineage>
</organism>
<proteinExistence type="predicted"/>
<evidence type="ECO:0000313" key="2">
    <source>
        <dbReference type="EMBL" id="MBB4017749.1"/>
    </source>
</evidence>
<feature type="signal peptide" evidence="1">
    <location>
        <begin position="1"/>
        <end position="23"/>
    </location>
</feature>
<evidence type="ECO:0000256" key="1">
    <source>
        <dbReference type="SAM" id="SignalP"/>
    </source>
</evidence>
<dbReference type="EMBL" id="JACIEN010000003">
    <property type="protein sequence ID" value="MBB4017749.1"/>
    <property type="molecule type" value="Genomic_DNA"/>
</dbReference>
<accession>A0A840C2M8</accession>
<feature type="chain" id="PRO_5032715629" description="Lysozyme inhibitor LprI N-terminal domain-containing protein" evidence="1">
    <location>
        <begin position="24"/>
        <end position="114"/>
    </location>
</feature>
<keyword evidence="3" id="KW-1185">Reference proteome</keyword>
<dbReference type="AlphaFoldDB" id="A0A840C2M8"/>
<comment type="caution">
    <text evidence="2">The sequence shown here is derived from an EMBL/GenBank/DDBJ whole genome shotgun (WGS) entry which is preliminary data.</text>
</comment>
<evidence type="ECO:0000313" key="3">
    <source>
        <dbReference type="Proteomes" id="UP000577362"/>
    </source>
</evidence>
<dbReference type="RefSeq" id="WP_183316971.1">
    <property type="nucleotide sequence ID" value="NZ_JACIEN010000003.1"/>
</dbReference>
<reference evidence="2 3" key="1">
    <citation type="submission" date="2020-08" db="EMBL/GenBank/DDBJ databases">
        <title>Genomic Encyclopedia of Type Strains, Phase IV (KMG-IV): sequencing the most valuable type-strain genomes for metagenomic binning, comparative biology and taxonomic classification.</title>
        <authorList>
            <person name="Goeker M."/>
        </authorList>
    </citation>
    <scope>NUCLEOTIDE SEQUENCE [LARGE SCALE GENOMIC DNA]</scope>
    <source>
        <strain evidence="2 3">DSM 103737</strain>
    </source>
</reference>
<evidence type="ECO:0008006" key="4">
    <source>
        <dbReference type="Google" id="ProtNLM"/>
    </source>
</evidence>
<gene>
    <name evidence="2" type="ORF">GGR16_002783</name>
</gene>
<protein>
    <recommendedName>
        <fullName evidence="4">Lysozyme inhibitor LprI N-terminal domain-containing protein</fullName>
    </recommendedName>
</protein>
<dbReference type="Proteomes" id="UP000577362">
    <property type="component" value="Unassembled WGS sequence"/>
</dbReference>
<name>A0A840C2M8_9HYPH</name>